<gene>
    <name evidence="2" type="ORF">EYF80_047175</name>
</gene>
<proteinExistence type="predicted"/>
<protein>
    <submittedName>
        <fullName evidence="2">Uncharacterized protein</fullName>
    </submittedName>
</protein>
<dbReference type="Proteomes" id="UP000314294">
    <property type="component" value="Unassembled WGS sequence"/>
</dbReference>
<dbReference type="EMBL" id="SRLO01001023">
    <property type="protein sequence ID" value="TNN42620.1"/>
    <property type="molecule type" value="Genomic_DNA"/>
</dbReference>
<name>A0A4Z2FP36_9TELE</name>
<reference evidence="2 3" key="1">
    <citation type="submission" date="2019-03" db="EMBL/GenBank/DDBJ databases">
        <title>First draft genome of Liparis tanakae, snailfish: a comprehensive survey of snailfish specific genes.</title>
        <authorList>
            <person name="Kim W."/>
            <person name="Song I."/>
            <person name="Jeong J.-H."/>
            <person name="Kim D."/>
            <person name="Kim S."/>
            <person name="Ryu S."/>
            <person name="Song J.Y."/>
            <person name="Lee S.K."/>
        </authorList>
    </citation>
    <scope>NUCLEOTIDE SEQUENCE [LARGE SCALE GENOMIC DNA]</scope>
    <source>
        <tissue evidence="2">Muscle</tissue>
    </source>
</reference>
<keyword evidence="1" id="KW-1133">Transmembrane helix</keyword>
<sequence length="118" mass="13804">MVAARKLWRRTGGDGYWPGEWLTWSDENKDEISMILGKTKTDTYPHQDRSRFIVTRTAGRTPKDKQDQNTVDTRRVLLHVGEELMVPVVSVGGTVLWVKDLFLVVWQMRRMTKMQKQL</sequence>
<accession>A0A4Z2FP36</accession>
<keyword evidence="1" id="KW-0472">Membrane</keyword>
<keyword evidence="1" id="KW-0812">Transmembrane</keyword>
<comment type="caution">
    <text evidence="2">The sequence shown here is derived from an EMBL/GenBank/DDBJ whole genome shotgun (WGS) entry which is preliminary data.</text>
</comment>
<feature type="transmembrane region" description="Helical" evidence="1">
    <location>
        <begin position="84"/>
        <end position="106"/>
    </location>
</feature>
<evidence type="ECO:0000313" key="3">
    <source>
        <dbReference type="Proteomes" id="UP000314294"/>
    </source>
</evidence>
<organism evidence="2 3">
    <name type="scientific">Liparis tanakae</name>
    <name type="common">Tanaka's snailfish</name>
    <dbReference type="NCBI Taxonomy" id="230148"/>
    <lineage>
        <taxon>Eukaryota</taxon>
        <taxon>Metazoa</taxon>
        <taxon>Chordata</taxon>
        <taxon>Craniata</taxon>
        <taxon>Vertebrata</taxon>
        <taxon>Euteleostomi</taxon>
        <taxon>Actinopterygii</taxon>
        <taxon>Neopterygii</taxon>
        <taxon>Teleostei</taxon>
        <taxon>Neoteleostei</taxon>
        <taxon>Acanthomorphata</taxon>
        <taxon>Eupercaria</taxon>
        <taxon>Perciformes</taxon>
        <taxon>Cottioidei</taxon>
        <taxon>Cottales</taxon>
        <taxon>Liparidae</taxon>
        <taxon>Liparis</taxon>
    </lineage>
</organism>
<keyword evidence="3" id="KW-1185">Reference proteome</keyword>
<dbReference type="AlphaFoldDB" id="A0A4Z2FP36"/>
<evidence type="ECO:0000256" key="1">
    <source>
        <dbReference type="SAM" id="Phobius"/>
    </source>
</evidence>
<evidence type="ECO:0000313" key="2">
    <source>
        <dbReference type="EMBL" id="TNN42620.1"/>
    </source>
</evidence>